<accession>A0A553N5R0</accession>
<dbReference type="EMBL" id="SRMA01027024">
    <property type="protein sequence ID" value="TRY60781.1"/>
    <property type="molecule type" value="Genomic_DNA"/>
</dbReference>
<comment type="caution">
    <text evidence="2">The sequence shown here is derived from an EMBL/GenBank/DDBJ whole genome shotgun (WGS) entry which is preliminary data.</text>
</comment>
<keyword evidence="3" id="KW-1185">Reference proteome</keyword>
<gene>
    <name evidence="2" type="ORF">DNTS_032214</name>
</gene>
<name>A0A553N5R0_9TELE</name>
<dbReference type="Proteomes" id="UP000316079">
    <property type="component" value="Unassembled WGS sequence"/>
</dbReference>
<reference evidence="2 3" key="1">
    <citation type="journal article" date="2019" name="Sci. Data">
        <title>Hybrid genome assembly and annotation of Danionella translucida.</title>
        <authorList>
            <person name="Kadobianskyi M."/>
            <person name="Schulze L."/>
            <person name="Schuelke M."/>
            <person name="Judkewitz B."/>
        </authorList>
    </citation>
    <scope>NUCLEOTIDE SEQUENCE [LARGE SCALE GENOMIC DNA]</scope>
    <source>
        <strain evidence="2 3">Bolton</strain>
    </source>
</reference>
<dbReference type="AlphaFoldDB" id="A0A553N5R0"/>
<feature type="compositionally biased region" description="Basic and acidic residues" evidence="1">
    <location>
        <begin position="115"/>
        <end position="153"/>
    </location>
</feature>
<proteinExistence type="predicted"/>
<feature type="region of interest" description="Disordered" evidence="1">
    <location>
        <begin position="106"/>
        <end position="167"/>
    </location>
</feature>
<protein>
    <submittedName>
        <fullName evidence="2">Uncharacterized protein</fullName>
    </submittedName>
</protein>
<organism evidence="2 3">
    <name type="scientific">Danionella cerebrum</name>
    <dbReference type="NCBI Taxonomy" id="2873325"/>
    <lineage>
        <taxon>Eukaryota</taxon>
        <taxon>Metazoa</taxon>
        <taxon>Chordata</taxon>
        <taxon>Craniata</taxon>
        <taxon>Vertebrata</taxon>
        <taxon>Euteleostomi</taxon>
        <taxon>Actinopterygii</taxon>
        <taxon>Neopterygii</taxon>
        <taxon>Teleostei</taxon>
        <taxon>Ostariophysi</taxon>
        <taxon>Cypriniformes</taxon>
        <taxon>Danionidae</taxon>
        <taxon>Danioninae</taxon>
        <taxon>Danionella</taxon>
    </lineage>
</organism>
<evidence type="ECO:0000313" key="2">
    <source>
        <dbReference type="EMBL" id="TRY60781.1"/>
    </source>
</evidence>
<sequence length="186" mass="21332">MVKNVFTKFQEGKSCMDRSPLRFGAFSLKLEASVQERWQFGWSYLFFSVLSHSSAAGQCEETSLKDVEHKKKCKKGQEMINEAHGEERLEEWWRLKVRLKEVGRRGWKRKNAGGKGEEARHNGDIRGRDNGKVEGRLKEVETGRDKRDGRDAGEIEVGGDGGDVGRGELQNIKVKRLEMMDEMQEE</sequence>
<evidence type="ECO:0000256" key="1">
    <source>
        <dbReference type="SAM" id="MobiDB-lite"/>
    </source>
</evidence>
<evidence type="ECO:0000313" key="3">
    <source>
        <dbReference type="Proteomes" id="UP000316079"/>
    </source>
</evidence>